<dbReference type="PANTHER" id="PTHR43833:SF9">
    <property type="entry name" value="POTASSIUM CHANNEL PROTEIN YUGO-RELATED"/>
    <property type="match status" value="1"/>
</dbReference>
<dbReference type="GO" id="GO:0006813">
    <property type="term" value="P:potassium ion transport"/>
    <property type="evidence" value="ECO:0007669"/>
    <property type="project" value="InterPro"/>
</dbReference>
<comment type="caution">
    <text evidence="2">The sequence shown here is derived from an EMBL/GenBank/DDBJ whole genome shotgun (WGS) entry which is preliminary data.</text>
</comment>
<dbReference type="InterPro" id="IPR036291">
    <property type="entry name" value="NAD(P)-bd_dom_sf"/>
</dbReference>
<gene>
    <name evidence="2" type="ORF">HA252_01685</name>
</gene>
<dbReference type="Proteomes" id="UP000564964">
    <property type="component" value="Unassembled WGS sequence"/>
</dbReference>
<organism evidence="2 3">
    <name type="scientific">Candidatus Iainarchaeum sp</name>
    <dbReference type="NCBI Taxonomy" id="3101447"/>
    <lineage>
        <taxon>Archaea</taxon>
        <taxon>Candidatus Iainarchaeota</taxon>
        <taxon>Candidatus Iainarchaeia</taxon>
        <taxon>Candidatus Iainarchaeales</taxon>
        <taxon>Candidatus Iainarchaeaceae</taxon>
        <taxon>Candidatus Iainarchaeum</taxon>
    </lineage>
</organism>
<dbReference type="PROSITE" id="PS51201">
    <property type="entry name" value="RCK_N"/>
    <property type="match status" value="1"/>
</dbReference>
<dbReference type="SUPFAM" id="SSF51735">
    <property type="entry name" value="NAD(P)-binding Rossmann-fold domains"/>
    <property type="match status" value="1"/>
</dbReference>
<protein>
    <recommendedName>
        <fullName evidence="1">RCK N-terminal domain-containing protein</fullName>
    </recommendedName>
</protein>
<dbReference type="EMBL" id="DUGH01000038">
    <property type="protein sequence ID" value="HIH16095.1"/>
    <property type="molecule type" value="Genomic_DNA"/>
</dbReference>
<proteinExistence type="predicted"/>
<evidence type="ECO:0000313" key="2">
    <source>
        <dbReference type="EMBL" id="HIH16095.1"/>
    </source>
</evidence>
<reference evidence="3" key="1">
    <citation type="journal article" date="2020" name="bioRxiv">
        <title>A rank-normalized archaeal taxonomy based on genome phylogeny resolves widespread incomplete and uneven classifications.</title>
        <authorList>
            <person name="Rinke C."/>
            <person name="Chuvochina M."/>
            <person name="Mussig A.J."/>
            <person name="Chaumeil P.-A."/>
            <person name="Waite D.W."/>
            <person name="Whitman W.B."/>
            <person name="Parks D.H."/>
            <person name="Hugenholtz P."/>
        </authorList>
    </citation>
    <scope>NUCLEOTIDE SEQUENCE [LARGE SCALE GENOMIC DNA]</scope>
</reference>
<sequence length="217" mass="24373">MAIAPYFNAGDKNFYRVVNKVSETFFASKTWKGFFRRKLAAYENLEEGMAQHAVVVGAGRNGYTIAEMLAERDESVVLVDRNPEVVKHAIARGFKAVMGSASNEGMWEKTGLMKARLVILTVPDFEEEVHILRAVKANNPRAQVIARAEYFREALALYECGADFVVLPMMTATRVFAGKIADFMEGRVVLEDRAELLKELRECAAGEPVDKLEWFKV</sequence>
<accession>A0A7J4JI65</accession>
<dbReference type="InterPro" id="IPR050721">
    <property type="entry name" value="Trk_Ktr_HKT_K-transport"/>
</dbReference>
<feature type="domain" description="RCK N-terminal" evidence="1">
    <location>
        <begin position="50"/>
        <end position="167"/>
    </location>
</feature>
<dbReference type="InterPro" id="IPR003148">
    <property type="entry name" value="RCK_N"/>
</dbReference>
<dbReference type="PANTHER" id="PTHR43833">
    <property type="entry name" value="POTASSIUM CHANNEL PROTEIN 2-RELATED-RELATED"/>
    <property type="match status" value="1"/>
</dbReference>
<evidence type="ECO:0000313" key="3">
    <source>
        <dbReference type="Proteomes" id="UP000564964"/>
    </source>
</evidence>
<evidence type="ECO:0000259" key="1">
    <source>
        <dbReference type="PROSITE" id="PS51201"/>
    </source>
</evidence>
<name>A0A7J4JI65_9ARCH</name>
<dbReference type="AlphaFoldDB" id="A0A7J4JI65"/>
<dbReference type="Pfam" id="PF02254">
    <property type="entry name" value="TrkA_N"/>
    <property type="match status" value="1"/>
</dbReference>
<dbReference type="Gene3D" id="3.40.50.720">
    <property type="entry name" value="NAD(P)-binding Rossmann-like Domain"/>
    <property type="match status" value="1"/>
</dbReference>